<evidence type="ECO:0000313" key="2">
    <source>
        <dbReference type="Proteomes" id="UP001600894"/>
    </source>
</evidence>
<keyword evidence="2" id="KW-1185">Reference proteome</keyword>
<name>A0ABQ0B301_9FIRM</name>
<gene>
    <name evidence="1" type="ORF">F130042H8_37220</name>
</gene>
<protein>
    <submittedName>
        <fullName evidence="1">Uncharacterized protein</fullName>
    </submittedName>
</protein>
<dbReference type="EMBL" id="BAABXL010000001">
    <property type="protein sequence ID" value="GAA6270662.1"/>
    <property type="molecule type" value="Genomic_DNA"/>
</dbReference>
<organism evidence="1 2">
    <name type="scientific">Enterocloster alcoholdehydrogenati</name>
    <dbReference type="NCBI Taxonomy" id="2547410"/>
    <lineage>
        <taxon>Bacteria</taxon>
        <taxon>Bacillati</taxon>
        <taxon>Bacillota</taxon>
        <taxon>Clostridia</taxon>
        <taxon>Lachnospirales</taxon>
        <taxon>Lachnospiraceae</taxon>
        <taxon>Enterocloster</taxon>
    </lineage>
</organism>
<comment type="caution">
    <text evidence="1">The sequence shown here is derived from an EMBL/GenBank/DDBJ whole genome shotgun (WGS) entry which is preliminary data.</text>
</comment>
<accession>A0ABQ0B301</accession>
<evidence type="ECO:0000313" key="1">
    <source>
        <dbReference type="EMBL" id="GAA6270662.1"/>
    </source>
</evidence>
<proteinExistence type="predicted"/>
<reference evidence="1 2" key="1">
    <citation type="submission" date="2024-04" db="EMBL/GenBank/DDBJ databases">
        <title>Defined microbial consortia suppress multidrug-resistant proinflammatory Enterobacteriaceae via ecological control.</title>
        <authorList>
            <person name="Furuichi M."/>
            <person name="Kawaguchi T."/>
            <person name="Pust M."/>
            <person name="Yasuma K."/>
            <person name="Plichta D."/>
            <person name="Hasegawa N."/>
            <person name="Ohya T."/>
            <person name="Bhattarai S."/>
            <person name="Sasajima S."/>
            <person name="Aoto Y."/>
            <person name="Tuganbaev T."/>
            <person name="Yaginuma M."/>
            <person name="Ueda M."/>
            <person name="Okahashi N."/>
            <person name="Amafuji K."/>
            <person name="Kiridooshi Y."/>
            <person name="Sugita K."/>
            <person name="Strazar M."/>
            <person name="Skelly A."/>
            <person name="Suda W."/>
            <person name="Hattori M."/>
            <person name="Nakamoto N."/>
            <person name="Caballero S."/>
            <person name="Norman J."/>
            <person name="Olle B."/>
            <person name="Tanoue T."/>
            <person name="Arita M."/>
            <person name="Bucci V."/>
            <person name="Atarashi K."/>
            <person name="Xavier R."/>
            <person name="Honda K."/>
        </authorList>
    </citation>
    <scope>NUCLEOTIDE SEQUENCE [LARGE SCALE GENOMIC DNA]</scope>
    <source>
        <strain evidence="2">f13</strain>
    </source>
</reference>
<dbReference type="Proteomes" id="UP001600894">
    <property type="component" value="Unassembled WGS sequence"/>
</dbReference>
<dbReference type="RefSeq" id="WP_176255979.1">
    <property type="nucleotide sequence ID" value="NZ_BAABXL010000001.1"/>
</dbReference>
<sequence length="812" mass="94108">MKEWELGNDGFVMEYMIAGPQADPFEAEERAENQLELEARLRACVVTPKKKYLKMSPKLGERAQNGCLWSVWVQGNNCFIDVSEFYSTLQRITLTAAVCLNAKEEGPVRARIWTYMAAGIYCNGELAGEVQRPVYKPIQYQDVVFHLKKGRNQILCDCENLGVRDTRNLLGIQIMDHRDRIRVSLPDLDCQNQVFEDAKFIRQLKLEHGELAMPKEAGPEVSVCYHRESPDYEVMRRPEVWTALEGKVRERIPEKTALLSIRIQRPGYVLKRKLEFAERRVPVHPSPTVTREENWNRILREIGEVGSLNRGDFGFPIFNILARKQLGIQDPKDRGRLFEMLELIERRVDCSDFLVCGLMRYMHRYEMDQELKDRTKQVLLNYRYWMDMDGADAMCFWSENHSLMFYYAAVEAGRLYQEEYFPRAGMLGSELYQWGRKRLCQWLDDTETCGFEEFLSTVYMCVTFAALLNVIDFCEKDLSDRARALEDRLVEELCLQTFKKTVIAPMGRVYREVIYPFRQGAQSIIHCIDPSAPWAYGEGWLAFLTGSTYCFPQGLTEKMEQEVCCRYTSGNAKIVLEKTENYCLTSVESPRKDRDDRWKNIRRERGETSRTHMFIKSLNECFHGTSAFGPGIYGYQQHMWYGALSPEAVIFTNHPGATAEDSDMRPGYWYGNGVMPAIKQVPGILGVIYQIPESHPIHFTHVYCPKSRFDRAEQKGKWLFLQKAQGFMGLWCSEQLTAFDDTVFDSELRAYGSQMAYLCICGSRQQWDTLDSFMAWAGSLEPFYESEKGCLRAGADFELTYQLSQDDTQYLL</sequence>